<keyword evidence="2" id="KW-1185">Reference proteome</keyword>
<dbReference type="Proteomes" id="UP000240419">
    <property type="component" value="Unassembled WGS sequence"/>
</dbReference>
<comment type="caution">
    <text evidence="1">The sequence shown here is derived from an EMBL/GenBank/DDBJ whole genome shotgun (WGS) entry which is preliminary data.</text>
</comment>
<organism evidence="1 2">
    <name type="scientific">Brevibacillus fortis</name>
    <dbReference type="NCBI Taxonomy" id="2126352"/>
    <lineage>
        <taxon>Bacteria</taxon>
        <taxon>Bacillati</taxon>
        <taxon>Bacillota</taxon>
        <taxon>Bacilli</taxon>
        <taxon>Bacillales</taxon>
        <taxon>Paenibacillaceae</taxon>
        <taxon>Brevibacillus</taxon>
    </lineage>
</organism>
<gene>
    <name evidence="1" type="ORF">C7R93_20720</name>
</gene>
<evidence type="ECO:0000313" key="1">
    <source>
        <dbReference type="EMBL" id="PSJ91075.1"/>
    </source>
</evidence>
<evidence type="ECO:0000313" key="2">
    <source>
        <dbReference type="Proteomes" id="UP000240419"/>
    </source>
</evidence>
<protein>
    <recommendedName>
        <fullName evidence="3">NTP pyrophosphohydrolase MazG putative catalytic core domain-containing protein</fullName>
    </recommendedName>
</protein>
<proteinExistence type="predicted"/>
<dbReference type="EMBL" id="PXZM01000036">
    <property type="protein sequence ID" value="PSJ91075.1"/>
    <property type="molecule type" value="Genomic_DNA"/>
</dbReference>
<accession>A0A2P7UVQ4</accession>
<sequence length="77" mass="8727">MESKLLENDHKGGWDDCGIFWLLGRLNEEVKELSDLMETGHNSESGLDLKNIIREAADVANFSIMIADHANKRLTNR</sequence>
<name>A0A2P7UVQ4_9BACL</name>
<dbReference type="AlphaFoldDB" id="A0A2P7UVQ4"/>
<dbReference type="OrthoDB" id="2663315at2"/>
<reference evidence="1 2" key="1">
    <citation type="submission" date="2018-03" db="EMBL/GenBank/DDBJ databases">
        <title>Brevisbacillus phylogenomics.</title>
        <authorList>
            <person name="Dunlap C."/>
        </authorList>
    </citation>
    <scope>NUCLEOTIDE SEQUENCE [LARGE SCALE GENOMIC DNA]</scope>
    <source>
        <strain evidence="1 2">NRRL NRS-1210</strain>
    </source>
</reference>
<dbReference type="RefSeq" id="WP_106840602.1">
    <property type="nucleotide sequence ID" value="NZ_JARMEZ010000028.1"/>
</dbReference>
<evidence type="ECO:0008006" key="3">
    <source>
        <dbReference type="Google" id="ProtNLM"/>
    </source>
</evidence>
<dbReference type="SUPFAM" id="SSF101386">
    <property type="entry name" value="all-alpha NTP pyrophosphatases"/>
    <property type="match status" value="1"/>
</dbReference>